<keyword evidence="2" id="KW-1133">Transmembrane helix</keyword>
<proteinExistence type="inferred from homology"/>
<gene>
    <name evidence="4" type="ORF">COW69_00420</name>
    <name evidence="5" type="ORF">COY63_02300</name>
</gene>
<feature type="transmembrane region" description="Helical" evidence="2">
    <location>
        <begin position="34"/>
        <end position="54"/>
    </location>
</feature>
<dbReference type="SMART" id="SM00244">
    <property type="entry name" value="PHB"/>
    <property type="match status" value="1"/>
</dbReference>
<dbReference type="SUPFAM" id="SSF117892">
    <property type="entry name" value="Band 7/SPFH domain"/>
    <property type="match status" value="1"/>
</dbReference>
<dbReference type="InterPro" id="IPR001972">
    <property type="entry name" value="Stomatin_HflK_fam"/>
</dbReference>
<dbReference type="Proteomes" id="UP000228874">
    <property type="component" value="Unassembled WGS sequence"/>
</dbReference>
<dbReference type="PANTHER" id="PTHR10264">
    <property type="entry name" value="BAND 7 PROTEIN-RELATED"/>
    <property type="match status" value="1"/>
</dbReference>
<reference evidence="6" key="1">
    <citation type="submission" date="2017-09" db="EMBL/GenBank/DDBJ databases">
        <title>Depth-based differentiation of microbial function through sediment-hosted aquifers and enrichment of novel symbionts in the deep terrestrial subsurface.</title>
        <authorList>
            <person name="Probst A.J."/>
            <person name="Ladd B."/>
            <person name="Jarett J.K."/>
            <person name="Geller-Mcgrath D.E."/>
            <person name="Sieber C.M.K."/>
            <person name="Emerson J.B."/>
            <person name="Anantharaman K."/>
            <person name="Thomas B.C."/>
            <person name="Malmstrom R."/>
            <person name="Stieglmeier M."/>
            <person name="Klingl A."/>
            <person name="Woyke T."/>
            <person name="Ryan C.M."/>
            <person name="Banfield J.F."/>
        </authorList>
    </citation>
    <scope>NUCLEOTIDE SEQUENCE [LARGE SCALE GENOMIC DNA]</scope>
</reference>
<protein>
    <recommendedName>
        <fullName evidence="3">Band 7 domain-containing protein</fullName>
    </recommendedName>
</protein>
<dbReference type="GO" id="GO:0005886">
    <property type="term" value="C:plasma membrane"/>
    <property type="evidence" value="ECO:0007669"/>
    <property type="project" value="InterPro"/>
</dbReference>
<evidence type="ECO:0000259" key="3">
    <source>
        <dbReference type="SMART" id="SM00244"/>
    </source>
</evidence>
<evidence type="ECO:0000313" key="4">
    <source>
        <dbReference type="EMBL" id="PIN66750.1"/>
    </source>
</evidence>
<accession>A0A2H9P873</accession>
<evidence type="ECO:0000256" key="1">
    <source>
        <dbReference type="ARBA" id="ARBA00008164"/>
    </source>
</evidence>
<dbReference type="InterPro" id="IPR001107">
    <property type="entry name" value="Band_7"/>
</dbReference>
<accession>A0A2G9LKR4</accession>
<keyword evidence="2" id="KW-0472">Membrane</keyword>
<comment type="similarity">
    <text evidence="1">Belongs to the band 7/mec-2 family.</text>
</comment>
<dbReference type="PRINTS" id="PR00721">
    <property type="entry name" value="STOMATIN"/>
</dbReference>
<reference evidence="4 7" key="2">
    <citation type="submission" date="2017-09" db="EMBL/GenBank/DDBJ databases">
        <title>Depth-based differentiation of microbial function through sediment-hosted aquifers and enrichment of novel symbionts in the deep terrestrial subsurface.</title>
        <authorList>
            <person name="Probst A.J."/>
            <person name="Ladd B."/>
            <person name="Jarett J.K."/>
            <person name="Geller-Mcgrath D.E."/>
            <person name="Sieber C.M."/>
            <person name="Emerson J.B."/>
            <person name="Anantharaman K."/>
            <person name="Thomas B.C."/>
            <person name="Malmstrom R."/>
            <person name="Stieglmeier M."/>
            <person name="Klingl A."/>
            <person name="Woyke T."/>
            <person name="Ryan C.M."/>
            <person name="Banfield J.F."/>
        </authorList>
    </citation>
    <scope>NUCLEOTIDE SEQUENCE [LARGE SCALE GENOMIC DNA]</scope>
    <source>
        <strain evidence="4">CG18_big_fil_WC_8_21_14_2_50_31_19</strain>
        <strain evidence="5">CG_4_10_14_0_8_um_filter_31_133</strain>
    </source>
</reference>
<evidence type="ECO:0000313" key="5">
    <source>
        <dbReference type="EMBL" id="PIY99679.1"/>
    </source>
</evidence>
<sequence length="331" mass="36950">MNSHSEFAERSSPQIESLSQIVYEKNFSQLTSPVAIAIFLASVAFFIGFIYLLIIGSDNFGLYFILLLLSIPGFFLGFVRQYGPTEKAVIYRFGNFCRTIGPGWAILLPFIENEYAIVDTRVHQQTKYKVIAYTKDDVPIEFDFAYYVRVVDASKAVVNVNNIERAISTYIFGNVRGVVGKILMREMFSDMDSLENLLKPELEKHSLRWGFDVENVEILHISLPKTVFQALSEPITQEQKAIAARFEAEAKRVIINVVGDSAKNLSPQALTYIYIQALNKLGQQAGSKIVIPTDYSSMMNLATNASLAAEAIGGKANLKKIISDVADNIKC</sequence>
<feature type="transmembrane region" description="Helical" evidence="2">
    <location>
        <begin position="60"/>
        <end position="79"/>
    </location>
</feature>
<dbReference type="Gene3D" id="3.30.479.30">
    <property type="entry name" value="Band 7 domain"/>
    <property type="match status" value="1"/>
</dbReference>
<keyword evidence="2" id="KW-0812">Transmembrane</keyword>
<dbReference type="Proteomes" id="UP000229789">
    <property type="component" value="Unassembled WGS sequence"/>
</dbReference>
<dbReference type="EMBL" id="PCUF01000002">
    <property type="protein sequence ID" value="PIN66750.1"/>
    <property type="molecule type" value="Genomic_DNA"/>
</dbReference>
<organism evidence="4 7">
    <name type="scientific">Huberarchaeum crystalense</name>
    <dbReference type="NCBI Taxonomy" id="2014257"/>
    <lineage>
        <taxon>Archaea</taxon>
        <taxon>Candidatus Huberarchaeota</taxon>
        <taxon>Candidatus Huberarchaeia</taxon>
        <taxon>Candidatus Huberarchaeales</taxon>
        <taxon>Candidatus Huberarchaeaceae</taxon>
        <taxon>Candidatus Huberarchaeum</taxon>
    </lineage>
</organism>
<comment type="caution">
    <text evidence="4">The sequence shown here is derived from an EMBL/GenBank/DDBJ whole genome shotgun (WGS) entry which is preliminary data.</text>
</comment>
<dbReference type="EMBL" id="PFMG01000057">
    <property type="protein sequence ID" value="PIY99679.1"/>
    <property type="molecule type" value="Genomic_DNA"/>
</dbReference>
<feature type="domain" description="Band 7" evidence="3">
    <location>
        <begin position="77"/>
        <end position="235"/>
    </location>
</feature>
<evidence type="ECO:0000313" key="6">
    <source>
        <dbReference type="Proteomes" id="UP000228874"/>
    </source>
</evidence>
<dbReference type="InterPro" id="IPR036013">
    <property type="entry name" value="Band_7/SPFH_dom_sf"/>
</dbReference>
<dbReference type="PANTHER" id="PTHR10264:SF19">
    <property type="entry name" value="AT06885P-RELATED"/>
    <property type="match status" value="1"/>
</dbReference>
<name>A0A2G9LKR4_HUBC1</name>
<evidence type="ECO:0000313" key="7">
    <source>
        <dbReference type="Proteomes" id="UP000229789"/>
    </source>
</evidence>
<dbReference type="Pfam" id="PF01145">
    <property type="entry name" value="Band_7"/>
    <property type="match status" value="1"/>
</dbReference>
<dbReference type="InterPro" id="IPR043202">
    <property type="entry name" value="Band-7_stomatin-like"/>
</dbReference>
<dbReference type="AlphaFoldDB" id="A0A2G9LKR4"/>
<evidence type="ECO:0000256" key="2">
    <source>
        <dbReference type="SAM" id="Phobius"/>
    </source>
</evidence>